<gene>
    <name evidence="2" type="ORF">ACG02S_05300</name>
</gene>
<proteinExistence type="predicted"/>
<feature type="region of interest" description="Disordered" evidence="1">
    <location>
        <begin position="689"/>
        <end position="709"/>
    </location>
</feature>
<name>A0ABW7EIM1_9BURK</name>
<evidence type="ECO:0000313" key="3">
    <source>
        <dbReference type="Proteomes" id="UP001606300"/>
    </source>
</evidence>
<reference evidence="2 3" key="1">
    <citation type="submission" date="2024-09" db="EMBL/GenBank/DDBJ databases">
        <title>Novel species of the genus Pelomonas and Roseateles isolated from streams.</title>
        <authorList>
            <person name="Lu H."/>
        </authorList>
    </citation>
    <scope>NUCLEOTIDE SEQUENCE [LARGE SCALE GENOMIC DNA]</scope>
    <source>
        <strain evidence="2 3">DC23W</strain>
    </source>
</reference>
<evidence type="ECO:0000313" key="2">
    <source>
        <dbReference type="EMBL" id="MFG6413310.1"/>
    </source>
</evidence>
<accession>A0ABW7EIM1</accession>
<organism evidence="2 3">
    <name type="scientific">Pelomonas dachongensis</name>
    <dbReference type="NCBI Taxonomy" id="3299029"/>
    <lineage>
        <taxon>Bacteria</taxon>
        <taxon>Pseudomonadati</taxon>
        <taxon>Pseudomonadota</taxon>
        <taxon>Betaproteobacteria</taxon>
        <taxon>Burkholderiales</taxon>
        <taxon>Sphaerotilaceae</taxon>
        <taxon>Roseateles</taxon>
    </lineage>
</organism>
<evidence type="ECO:0000256" key="1">
    <source>
        <dbReference type="SAM" id="MobiDB-lite"/>
    </source>
</evidence>
<dbReference type="EMBL" id="JBIGHY010000002">
    <property type="protein sequence ID" value="MFG6413310.1"/>
    <property type="molecule type" value="Genomic_DNA"/>
</dbReference>
<protein>
    <submittedName>
        <fullName evidence="2">Uncharacterized protein</fullName>
    </submittedName>
</protein>
<dbReference type="RefSeq" id="WP_394469400.1">
    <property type="nucleotide sequence ID" value="NZ_JBIGHY010000002.1"/>
</dbReference>
<dbReference type="Proteomes" id="UP001606300">
    <property type="component" value="Unassembled WGS sequence"/>
</dbReference>
<sequence length="1578" mass="169807">MKILRSIDRPLAGEHVLATVPALGPYAKAGAGEPPLRKRLHLFPQRSLTHTALIEEQRGRIADAMRLGQSVAPGIIDGLELAIEGDTLVLLPGRAIAPDGQDIELAYPLHIAFDAISVISPRVEQALEDHHLGATPWERLSSFQRQTSLAQVLAELDGASFLPHAMALVAMPRTIALDRSDAIDSPCPNATDESAFSRAAWEDGFQLVWAPWPQDRPLPPWSEDDVHVDPRLRNRLAYAVFNAERERLSVAVPRSMREWMERASLSPAELDALAAQAGQVAERGQPWPWELLGVPLSLVAFDAQFKPVFADRGAVVRQGGGRRNRSALVPWSGDDVLWQARVSQLLEHLAELAPAQRQADALARQFDWLPPAGILPRDMADFAAGRQRFFPPSFDVQAQPVPLDMVDALIAEASPLLPFNLSLRDQVQLLVPVPARLYDPDLLKLDLPLHPLFDLEVARLTGERLQLLTRRDALRRRFDLLTQALVGDTPSYPQDDPNALPDETGALDALAFARIHRSSTVANGAEMHEFKDAHLKLEFQASDELVVFVRIDRPPAGIGVRPLVSGEPPQAALTTRPFTWGRVPREAGGDRIGDLPPTGVWTRLSVPMARAGLAGQKIDGLAFAIFGGDEPSEVSWGHAGRAASGVESFWVSDALPPGAQVSDASGWVWVEQGAAADASEDAALGVPLEPLAPQQGDSAAPPGARPHTRHVSELDKLLASWKNFRAGLLTVELGEPPAGRTATTPPRPVDGGLDELIQRLDGRIKAAGDHVDFGFLRARTDIFRLRQSVLGTDDAGRFLTSPAAAELVQRSDNPVATEKEFNDYFKRLNEKAVAPPVFERATRARVGAAAARVGAGNVAALRLAENGNRLSVPTSTFALSSAGTSLFAAPAPTALLLREAPSPVIGVGGRSRLEVDGAVKISPEIAVTPVKVIGGKAAVGVIGGVGVRPVQLSLETPPAIKDVVGASLIGATYNTVTVAERFTLPASVVSSNTAAKGKNDFVVGGINGLKASGLVVDDLPIYGYRKPTGDDPTRVTAGDLLGGADLSDEDAADVGTDLHEAVYFRRGIDAIDNTIRFLRGMELRAEDYRRLQADAKAARERIAGVTTRLQDLLAALALRLAEVRHDLSVARALRDEEQARLAALAAKRRAILAEHVPYLVFRRPRVTLALQDTPLLAAQPADVADPVPRCRNDAHDAPPELMAMVDTLRDVPVRWLRPIADVFVKLDRITDIERVVAQAQQRVFLGQAVSTVSLLGVANGAHTATGLMLATTFERHTERIAQSYQDSARQLVGFDATSWRQAIEPVQRIANVRDLLQVGTQRREVTLAAAQLLDDVAGVSACLHAAFCTVPPATRLRWTALFSQLDAAVSLRLLTVLPGFGNESLGVDHITWRQMQRMVDWLFAQVADEAPAQDAMNDLVRVCLLLAAHAPVKRIISARIRRPVPAIVNTRLDIAIDPAITRIGMQVLVHAPSTQTLLARAVIEDLADGVATARITYAPAGPAVTLDATLRVQVQAGPPLTTAGVQRAEAAQVQAGAVPRSAATVATAATRPAPHGAEPVAEKRVARQVEALRMSKVR</sequence>
<comment type="caution">
    <text evidence="2">The sequence shown here is derived from an EMBL/GenBank/DDBJ whole genome shotgun (WGS) entry which is preliminary data.</text>
</comment>
<keyword evidence="3" id="KW-1185">Reference proteome</keyword>